<dbReference type="InterPro" id="IPR050276">
    <property type="entry name" value="MshD_Acetyltransferase"/>
</dbReference>
<dbReference type="EMBL" id="MFAE01000008">
    <property type="protein sequence ID" value="OGD67156.1"/>
    <property type="molecule type" value="Genomic_DNA"/>
</dbReference>
<gene>
    <name evidence="2" type="ORF">A2442_02040</name>
</gene>
<dbReference type="Gene3D" id="3.40.630.30">
    <property type="match status" value="1"/>
</dbReference>
<dbReference type="CDD" id="cd04301">
    <property type="entry name" value="NAT_SF"/>
    <property type="match status" value="1"/>
</dbReference>
<dbReference type="AlphaFoldDB" id="A0A1F5EIX0"/>
<dbReference type="InterPro" id="IPR016181">
    <property type="entry name" value="Acyl_CoA_acyltransferase"/>
</dbReference>
<name>A0A1F5EIX0_9BACT</name>
<proteinExistence type="predicted"/>
<feature type="domain" description="N-acetyltransferase" evidence="1">
    <location>
        <begin position="3"/>
        <end position="159"/>
    </location>
</feature>
<dbReference type="Proteomes" id="UP000179003">
    <property type="component" value="Unassembled WGS sequence"/>
</dbReference>
<protein>
    <recommendedName>
        <fullName evidence="1">N-acetyltransferase domain-containing protein</fullName>
    </recommendedName>
</protein>
<dbReference type="PANTHER" id="PTHR43617:SF22">
    <property type="entry name" value="L-AMINO ACID N-ACETYLTRANSFERASE AAAT"/>
    <property type="match status" value="1"/>
</dbReference>
<dbReference type="SUPFAM" id="SSF55729">
    <property type="entry name" value="Acyl-CoA N-acyltransferases (Nat)"/>
    <property type="match status" value="1"/>
</dbReference>
<organism evidence="2 3">
    <name type="scientific">Candidatus Campbellbacteria bacterium RIFOXYC2_FULL_35_25</name>
    <dbReference type="NCBI Taxonomy" id="1797582"/>
    <lineage>
        <taxon>Bacteria</taxon>
        <taxon>Candidatus Campbelliibacteriota</taxon>
    </lineage>
</organism>
<dbReference type="GO" id="GO:0016747">
    <property type="term" value="F:acyltransferase activity, transferring groups other than amino-acyl groups"/>
    <property type="evidence" value="ECO:0007669"/>
    <property type="project" value="InterPro"/>
</dbReference>
<dbReference type="STRING" id="1797582.A2442_02040"/>
<evidence type="ECO:0000313" key="2">
    <source>
        <dbReference type="EMBL" id="OGD67156.1"/>
    </source>
</evidence>
<dbReference type="InterPro" id="IPR000182">
    <property type="entry name" value="GNAT_dom"/>
</dbReference>
<comment type="caution">
    <text evidence="2">The sequence shown here is derived from an EMBL/GenBank/DDBJ whole genome shotgun (WGS) entry which is preliminary data.</text>
</comment>
<evidence type="ECO:0000259" key="1">
    <source>
        <dbReference type="PROSITE" id="PS51186"/>
    </source>
</evidence>
<dbReference type="PANTHER" id="PTHR43617">
    <property type="entry name" value="L-AMINO ACID N-ACETYLTRANSFERASE"/>
    <property type="match status" value="1"/>
</dbReference>
<accession>A0A1F5EIX0</accession>
<evidence type="ECO:0000313" key="3">
    <source>
        <dbReference type="Proteomes" id="UP000179003"/>
    </source>
</evidence>
<reference evidence="2 3" key="1">
    <citation type="journal article" date="2016" name="Nat. Commun.">
        <title>Thousands of microbial genomes shed light on interconnected biogeochemical processes in an aquifer system.</title>
        <authorList>
            <person name="Anantharaman K."/>
            <person name="Brown C.T."/>
            <person name="Hug L.A."/>
            <person name="Sharon I."/>
            <person name="Castelle C.J."/>
            <person name="Probst A.J."/>
            <person name="Thomas B.C."/>
            <person name="Singh A."/>
            <person name="Wilkins M.J."/>
            <person name="Karaoz U."/>
            <person name="Brodie E.L."/>
            <person name="Williams K.H."/>
            <person name="Hubbard S.S."/>
            <person name="Banfield J.F."/>
        </authorList>
    </citation>
    <scope>NUCLEOTIDE SEQUENCE [LARGE SCALE GENOMIC DNA]</scope>
</reference>
<sequence length="159" mass="18636">MEYKIRKAVIEDLEKIQELNTKLCVKEFEEFDDTINPNYPMTQKGKDYFKYRIENSEESFSYVATDNDKIIGYFIGGVSGVEDYRTPTKIGEGETAFVEKEYRGKGIGTQFMKLFEEWAREKGIKRLRYVASSRNKEAIKLYKKLGCDEYDVVLEKVLE</sequence>
<dbReference type="Pfam" id="PF00583">
    <property type="entry name" value="Acetyltransf_1"/>
    <property type="match status" value="1"/>
</dbReference>
<dbReference type="PROSITE" id="PS51186">
    <property type="entry name" value="GNAT"/>
    <property type="match status" value="1"/>
</dbReference>